<dbReference type="GO" id="GO:0016491">
    <property type="term" value="F:oxidoreductase activity"/>
    <property type="evidence" value="ECO:0007669"/>
    <property type="project" value="InterPro"/>
</dbReference>
<dbReference type="SUPFAM" id="SSF54909">
    <property type="entry name" value="Dimeric alpha+beta barrel"/>
    <property type="match status" value="1"/>
</dbReference>
<evidence type="ECO:0000259" key="2">
    <source>
        <dbReference type="Pfam" id="PF07110"/>
    </source>
</evidence>
<sequence>MPVRFLCFLTRLPTISFQTFDQLWSEHAKLVHTHLTAVRNGTVKYTQFHVDPKLCDELNSITGRSVMEYDGIAEWEAETLQEIMDCLRSRECLEHLRPDDAKFLYAERTQSMIGRDQISPLAR</sequence>
<evidence type="ECO:0000313" key="3">
    <source>
        <dbReference type="EMBL" id="KAJ7753358.1"/>
    </source>
</evidence>
<dbReference type="AlphaFoldDB" id="A0AAD7NB27"/>
<comment type="similarity">
    <text evidence="1">Belongs to the tpcK family.</text>
</comment>
<evidence type="ECO:0000256" key="1">
    <source>
        <dbReference type="ARBA" id="ARBA00005986"/>
    </source>
</evidence>
<dbReference type="InterPro" id="IPR011008">
    <property type="entry name" value="Dimeric_a/b-barrel"/>
</dbReference>
<comment type="caution">
    <text evidence="3">The sequence shown here is derived from an EMBL/GenBank/DDBJ whole genome shotgun (WGS) entry which is preliminary data.</text>
</comment>
<evidence type="ECO:0000313" key="4">
    <source>
        <dbReference type="Proteomes" id="UP001215280"/>
    </source>
</evidence>
<dbReference type="Gene3D" id="3.30.70.100">
    <property type="match status" value="1"/>
</dbReference>
<organism evidence="3 4">
    <name type="scientific">Mycena maculata</name>
    <dbReference type="NCBI Taxonomy" id="230809"/>
    <lineage>
        <taxon>Eukaryota</taxon>
        <taxon>Fungi</taxon>
        <taxon>Dikarya</taxon>
        <taxon>Basidiomycota</taxon>
        <taxon>Agaricomycotina</taxon>
        <taxon>Agaricomycetes</taxon>
        <taxon>Agaricomycetidae</taxon>
        <taxon>Agaricales</taxon>
        <taxon>Marasmiineae</taxon>
        <taxon>Mycenaceae</taxon>
        <taxon>Mycena</taxon>
    </lineage>
</organism>
<feature type="domain" description="EthD" evidence="2">
    <location>
        <begin position="13"/>
        <end position="104"/>
    </location>
</feature>
<dbReference type="EMBL" id="JARJLG010000071">
    <property type="protein sequence ID" value="KAJ7753358.1"/>
    <property type="molecule type" value="Genomic_DNA"/>
</dbReference>
<gene>
    <name evidence="3" type="ORF">DFH07DRAFT_824202</name>
</gene>
<protein>
    <recommendedName>
        <fullName evidence="2">EthD domain-containing protein</fullName>
    </recommendedName>
</protein>
<reference evidence="3" key="1">
    <citation type="submission" date="2023-03" db="EMBL/GenBank/DDBJ databases">
        <title>Massive genome expansion in bonnet fungi (Mycena s.s.) driven by repeated elements and novel gene families across ecological guilds.</title>
        <authorList>
            <consortium name="Lawrence Berkeley National Laboratory"/>
            <person name="Harder C.B."/>
            <person name="Miyauchi S."/>
            <person name="Viragh M."/>
            <person name="Kuo A."/>
            <person name="Thoen E."/>
            <person name="Andreopoulos B."/>
            <person name="Lu D."/>
            <person name="Skrede I."/>
            <person name="Drula E."/>
            <person name="Henrissat B."/>
            <person name="Morin E."/>
            <person name="Kohler A."/>
            <person name="Barry K."/>
            <person name="LaButti K."/>
            <person name="Morin E."/>
            <person name="Salamov A."/>
            <person name="Lipzen A."/>
            <person name="Mereny Z."/>
            <person name="Hegedus B."/>
            <person name="Baldrian P."/>
            <person name="Stursova M."/>
            <person name="Weitz H."/>
            <person name="Taylor A."/>
            <person name="Grigoriev I.V."/>
            <person name="Nagy L.G."/>
            <person name="Martin F."/>
            <person name="Kauserud H."/>
        </authorList>
    </citation>
    <scope>NUCLEOTIDE SEQUENCE</scope>
    <source>
        <strain evidence="3">CBHHK188m</strain>
    </source>
</reference>
<dbReference type="Pfam" id="PF07110">
    <property type="entry name" value="EthD"/>
    <property type="match status" value="1"/>
</dbReference>
<accession>A0AAD7NB27</accession>
<proteinExistence type="inferred from homology"/>
<dbReference type="InterPro" id="IPR009799">
    <property type="entry name" value="EthD_dom"/>
</dbReference>
<name>A0AAD7NB27_9AGAR</name>
<dbReference type="Proteomes" id="UP001215280">
    <property type="component" value="Unassembled WGS sequence"/>
</dbReference>
<keyword evidence="4" id="KW-1185">Reference proteome</keyword>